<proteinExistence type="predicted"/>
<sequence>MFPVSGRASIVRENIWTLQAKWNWVRSKATTGKKGWSIVRFLTMLWSKDHTGNKEAQNSGANGFDVEDSLDVTRQKCSSQGECQELVKLTDLHPAALASLDLVMLLITK</sequence>
<name>A0A1D2JIM7_PARBR</name>
<dbReference type="AlphaFoldDB" id="A0A1D2JIM7"/>
<dbReference type="VEuPathDB" id="FungiDB:PADG_11646"/>
<protein>
    <submittedName>
        <fullName evidence="1">Uncharacterized protein</fullName>
    </submittedName>
</protein>
<dbReference type="EMBL" id="LZYO01000083">
    <property type="protein sequence ID" value="ODH37694.1"/>
    <property type="molecule type" value="Genomic_DNA"/>
</dbReference>
<organism evidence="1 2">
    <name type="scientific">Paracoccidioides brasiliensis</name>
    <dbReference type="NCBI Taxonomy" id="121759"/>
    <lineage>
        <taxon>Eukaryota</taxon>
        <taxon>Fungi</taxon>
        <taxon>Dikarya</taxon>
        <taxon>Ascomycota</taxon>
        <taxon>Pezizomycotina</taxon>
        <taxon>Eurotiomycetes</taxon>
        <taxon>Eurotiomycetidae</taxon>
        <taxon>Onygenales</taxon>
        <taxon>Ajellomycetaceae</taxon>
        <taxon>Paracoccidioides</taxon>
    </lineage>
</organism>
<gene>
    <name evidence="1" type="ORF">ACO22_02604</name>
</gene>
<comment type="caution">
    <text evidence="1">The sequence shown here is derived from an EMBL/GenBank/DDBJ whole genome shotgun (WGS) entry which is preliminary data.</text>
</comment>
<evidence type="ECO:0000313" key="2">
    <source>
        <dbReference type="Proteomes" id="UP000242814"/>
    </source>
</evidence>
<dbReference type="Proteomes" id="UP000242814">
    <property type="component" value="Unassembled WGS sequence"/>
</dbReference>
<accession>A0A1D2JIM7</accession>
<dbReference type="VEuPathDB" id="FungiDB:PABG_11405"/>
<reference evidence="1 2" key="1">
    <citation type="submission" date="2016-06" db="EMBL/GenBank/DDBJ databases">
        <authorList>
            <person name="Kjaerup R.B."/>
            <person name="Dalgaard T.S."/>
            <person name="Juul-Madsen H.R."/>
        </authorList>
    </citation>
    <scope>NUCLEOTIDE SEQUENCE [LARGE SCALE GENOMIC DNA]</scope>
    <source>
        <strain evidence="1 2">Pb300</strain>
    </source>
</reference>
<evidence type="ECO:0000313" key="1">
    <source>
        <dbReference type="EMBL" id="ODH37694.1"/>
    </source>
</evidence>